<accession>A0A840PFR3</accession>
<dbReference type="InterPro" id="IPR019251">
    <property type="entry name" value="DUF2231_TM"/>
</dbReference>
<reference evidence="3 4" key="1">
    <citation type="submission" date="2020-08" db="EMBL/GenBank/DDBJ databases">
        <title>Genomic Encyclopedia of Type Strains, Phase IV (KMG-IV): sequencing the most valuable type-strain genomes for metagenomic binning, comparative biology and taxonomic classification.</title>
        <authorList>
            <person name="Goeker M."/>
        </authorList>
    </citation>
    <scope>NUCLEOTIDE SEQUENCE [LARGE SCALE GENOMIC DNA]</scope>
    <source>
        <strain evidence="3 4">DSM 45615</strain>
    </source>
</reference>
<organism evidence="3 4">
    <name type="scientific">Thermocatellispora tengchongensis</name>
    <dbReference type="NCBI Taxonomy" id="1073253"/>
    <lineage>
        <taxon>Bacteria</taxon>
        <taxon>Bacillati</taxon>
        <taxon>Actinomycetota</taxon>
        <taxon>Actinomycetes</taxon>
        <taxon>Streptosporangiales</taxon>
        <taxon>Streptosporangiaceae</taxon>
        <taxon>Thermocatellispora</taxon>
    </lineage>
</organism>
<keyword evidence="1" id="KW-1133">Transmembrane helix</keyword>
<sequence length="153" mass="15911">MFDEILGLPAHPLIIHAAVVLTPLAVLMSIAYAVVPRWRDRIGWAVVLLAVAAPVSVFAAKQSGEALYDRMFGGQEPPAQMAQLIGDHSAFANPLLFSTLGLGAASLVMVFLPQRAGKAAGYALSALTVVLAVVAGFYVARAGHTGATAVWSS</sequence>
<keyword evidence="1" id="KW-0472">Membrane</keyword>
<dbReference type="AlphaFoldDB" id="A0A840PFR3"/>
<dbReference type="EMBL" id="JACHGN010000039">
    <property type="protein sequence ID" value="MBB5140254.1"/>
    <property type="molecule type" value="Genomic_DNA"/>
</dbReference>
<evidence type="ECO:0000313" key="4">
    <source>
        <dbReference type="Proteomes" id="UP000578449"/>
    </source>
</evidence>
<evidence type="ECO:0000313" key="3">
    <source>
        <dbReference type="EMBL" id="MBB5140254.1"/>
    </source>
</evidence>
<evidence type="ECO:0000259" key="2">
    <source>
        <dbReference type="Pfam" id="PF09990"/>
    </source>
</evidence>
<protein>
    <submittedName>
        <fullName evidence="3">Putative membrane protein</fullName>
    </submittedName>
</protein>
<feature type="transmembrane region" description="Helical" evidence="1">
    <location>
        <begin position="119"/>
        <end position="140"/>
    </location>
</feature>
<feature type="transmembrane region" description="Helical" evidence="1">
    <location>
        <begin position="13"/>
        <end position="35"/>
    </location>
</feature>
<feature type="domain" description="DUF2231" evidence="2">
    <location>
        <begin position="7"/>
        <end position="152"/>
    </location>
</feature>
<feature type="transmembrane region" description="Helical" evidence="1">
    <location>
        <begin position="91"/>
        <end position="112"/>
    </location>
</feature>
<keyword evidence="4" id="KW-1185">Reference proteome</keyword>
<evidence type="ECO:0000256" key="1">
    <source>
        <dbReference type="SAM" id="Phobius"/>
    </source>
</evidence>
<dbReference type="RefSeq" id="WP_185057049.1">
    <property type="nucleotide sequence ID" value="NZ_BAABIX010000016.1"/>
</dbReference>
<dbReference type="Pfam" id="PF09990">
    <property type="entry name" value="DUF2231"/>
    <property type="match status" value="1"/>
</dbReference>
<dbReference type="Proteomes" id="UP000578449">
    <property type="component" value="Unassembled WGS sequence"/>
</dbReference>
<proteinExistence type="predicted"/>
<keyword evidence="1" id="KW-0812">Transmembrane</keyword>
<gene>
    <name evidence="3" type="ORF">HNP84_010021</name>
</gene>
<name>A0A840PFR3_9ACTN</name>
<comment type="caution">
    <text evidence="3">The sequence shown here is derived from an EMBL/GenBank/DDBJ whole genome shotgun (WGS) entry which is preliminary data.</text>
</comment>
<feature type="transmembrane region" description="Helical" evidence="1">
    <location>
        <begin position="42"/>
        <end position="60"/>
    </location>
</feature>